<feature type="domain" description="HTH cro/C1-type" evidence="2">
    <location>
        <begin position="10"/>
        <end position="64"/>
    </location>
</feature>
<reference evidence="3" key="1">
    <citation type="submission" date="2019-04" db="EMBL/GenBank/DDBJ databases">
        <title>Evolution of Biomass-Degrading Anaerobic Consortia Revealed by Metagenomics.</title>
        <authorList>
            <person name="Peng X."/>
        </authorList>
    </citation>
    <scope>NUCLEOTIDE SEQUENCE</scope>
    <source>
        <strain evidence="3">SIG311</strain>
    </source>
</reference>
<dbReference type="AlphaFoldDB" id="A0A927UA81"/>
<dbReference type="GO" id="GO:0003677">
    <property type="term" value="F:DNA binding"/>
    <property type="evidence" value="ECO:0007669"/>
    <property type="project" value="UniProtKB-KW"/>
</dbReference>
<dbReference type="Proteomes" id="UP000766246">
    <property type="component" value="Unassembled WGS sequence"/>
</dbReference>
<evidence type="ECO:0000313" key="3">
    <source>
        <dbReference type="EMBL" id="MBE5919956.1"/>
    </source>
</evidence>
<dbReference type="CDD" id="cd00093">
    <property type="entry name" value="HTH_XRE"/>
    <property type="match status" value="1"/>
</dbReference>
<organism evidence="3 4">
    <name type="scientific">Pseudobutyrivibrio ruminis</name>
    <dbReference type="NCBI Taxonomy" id="46206"/>
    <lineage>
        <taxon>Bacteria</taxon>
        <taxon>Bacillati</taxon>
        <taxon>Bacillota</taxon>
        <taxon>Clostridia</taxon>
        <taxon>Lachnospirales</taxon>
        <taxon>Lachnospiraceae</taxon>
        <taxon>Pseudobutyrivibrio</taxon>
    </lineage>
</organism>
<protein>
    <submittedName>
        <fullName evidence="3">Helix-turn-helix transcriptional regulator</fullName>
    </submittedName>
</protein>
<dbReference type="Pfam" id="PF01381">
    <property type="entry name" value="HTH_3"/>
    <property type="match status" value="1"/>
</dbReference>
<proteinExistence type="predicted"/>
<dbReference type="Gene3D" id="1.10.260.40">
    <property type="entry name" value="lambda repressor-like DNA-binding domains"/>
    <property type="match status" value="1"/>
</dbReference>
<dbReference type="InterPro" id="IPR001387">
    <property type="entry name" value="Cro/C1-type_HTH"/>
</dbReference>
<evidence type="ECO:0000313" key="4">
    <source>
        <dbReference type="Proteomes" id="UP000766246"/>
    </source>
</evidence>
<accession>A0A927UA81</accession>
<dbReference type="InterPro" id="IPR010982">
    <property type="entry name" value="Lambda_DNA-bd_dom_sf"/>
</dbReference>
<dbReference type="PANTHER" id="PTHR46558">
    <property type="entry name" value="TRACRIPTIONAL REGULATORY PROTEIN-RELATED-RELATED"/>
    <property type="match status" value="1"/>
</dbReference>
<dbReference type="EMBL" id="SVER01000021">
    <property type="protein sequence ID" value="MBE5919956.1"/>
    <property type="molecule type" value="Genomic_DNA"/>
</dbReference>
<dbReference type="SMART" id="SM00530">
    <property type="entry name" value="HTH_XRE"/>
    <property type="match status" value="1"/>
</dbReference>
<evidence type="ECO:0000259" key="2">
    <source>
        <dbReference type="PROSITE" id="PS50943"/>
    </source>
</evidence>
<evidence type="ECO:0000256" key="1">
    <source>
        <dbReference type="ARBA" id="ARBA00023125"/>
    </source>
</evidence>
<dbReference type="PROSITE" id="PS50943">
    <property type="entry name" value="HTH_CROC1"/>
    <property type="match status" value="1"/>
</dbReference>
<dbReference type="SUPFAM" id="SSF47413">
    <property type="entry name" value="lambda repressor-like DNA-binding domains"/>
    <property type="match status" value="1"/>
</dbReference>
<keyword evidence="1" id="KW-0238">DNA-binding</keyword>
<gene>
    <name evidence="3" type="ORF">E7272_08940</name>
</gene>
<comment type="caution">
    <text evidence="3">The sequence shown here is derived from an EMBL/GenBank/DDBJ whole genome shotgun (WGS) entry which is preliminary data.</text>
</comment>
<sequence length="118" mass="13187">MSENIISQRLISAREHLGITKAEAARRLNLSSIGYCRYEYGDRTPSIQTLEVIAQCFGTSVAYLTGETDEFAPDKIVVDKNTNPELFNLLNVCANSDDAALRRISLYAKELLTTQKKN</sequence>
<dbReference type="PANTHER" id="PTHR46558:SF11">
    <property type="entry name" value="HTH-TYPE TRANSCRIPTIONAL REGULATOR XRE"/>
    <property type="match status" value="1"/>
</dbReference>
<name>A0A927UA81_9FIRM</name>